<comment type="caution">
    <text evidence="2">The sequence shown here is derived from an EMBL/GenBank/DDBJ whole genome shotgun (WGS) entry which is preliminary data.</text>
</comment>
<dbReference type="EMBL" id="CATQJL010000112">
    <property type="protein sequence ID" value="CAJ0592710.1"/>
    <property type="molecule type" value="Genomic_DNA"/>
</dbReference>
<evidence type="ECO:0000313" key="2">
    <source>
        <dbReference type="EMBL" id="CAJ0592710.1"/>
    </source>
</evidence>
<evidence type="ECO:0000259" key="1">
    <source>
        <dbReference type="Pfam" id="PF00646"/>
    </source>
</evidence>
<gene>
    <name evidence="2" type="ORF">CYNAS_LOCUS4693</name>
</gene>
<dbReference type="InterPro" id="IPR001810">
    <property type="entry name" value="F-box_dom"/>
</dbReference>
<dbReference type="Proteomes" id="UP001176961">
    <property type="component" value="Unassembled WGS sequence"/>
</dbReference>
<dbReference type="AlphaFoldDB" id="A0AA36DU32"/>
<evidence type="ECO:0000313" key="3">
    <source>
        <dbReference type="Proteomes" id="UP001176961"/>
    </source>
</evidence>
<sequence>MGGASMLPDSAVDVCKDTFTYWIDLPYHLKIEVLRNLPFPTLRNFMFLSKECMALSSKLKPEVNGVFLLHEPNRIRQNANMGNCSATIIVYYLPRGTTDPDLRKNYTIRFTNINEGCTVSREDDLRVANTGPTYANESCYAVSMRVLFNMTKYMKSEQISMEIGSVRTEVRHVLDELPKTASLSCERLTVHAHSLAVLTSLIPHVNPGCRLWTYDSDIFNIPANVFIDSDIFDLETMKSAPLFYTNASCEISDHQLLSLKAHCLYLKAPYVSARGINDIILQWLAGKRKIATVYFAATSALNRDVVFKDVDKTGFVPEAELVKSPFIKQWMQSHFVPGFHAGMRNKSGDLLLINVGTNFCELVDPYSEYMPRP</sequence>
<protein>
    <recommendedName>
        <fullName evidence="1">F-box domain-containing protein</fullName>
    </recommendedName>
</protein>
<feature type="domain" description="F-box" evidence="1">
    <location>
        <begin position="22"/>
        <end position="60"/>
    </location>
</feature>
<accession>A0AA36DU32</accession>
<dbReference type="Pfam" id="PF00646">
    <property type="entry name" value="F-box"/>
    <property type="match status" value="1"/>
</dbReference>
<name>A0AA36DU32_CYLNA</name>
<reference evidence="2" key="1">
    <citation type="submission" date="2023-07" db="EMBL/GenBank/DDBJ databases">
        <authorList>
            <consortium name="CYATHOMIX"/>
        </authorList>
    </citation>
    <scope>NUCLEOTIDE SEQUENCE</scope>
    <source>
        <strain evidence="2">N/A</strain>
    </source>
</reference>
<proteinExistence type="predicted"/>
<keyword evidence="3" id="KW-1185">Reference proteome</keyword>
<organism evidence="2 3">
    <name type="scientific">Cylicocyclus nassatus</name>
    <name type="common">Nematode worm</name>
    <dbReference type="NCBI Taxonomy" id="53992"/>
    <lineage>
        <taxon>Eukaryota</taxon>
        <taxon>Metazoa</taxon>
        <taxon>Ecdysozoa</taxon>
        <taxon>Nematoda</taxon>
        <taxon>Chromadorea</taxon>
        <taxon>Rhabditida</taxon>
        <taxon>Rhabditina</taxon>
        <taxon>Rhabditomorpha</taxon>
        <taxon>Strongyloidea</taxon>
        <taxon>Strongylidae</taxon>
        <taxon>Cylicocyclus</taxon>
    </lineage>
</organism>